<dbReference type="EMBL" id="CAUYUE010000013">
    <property type="protein sequence ID" value="CAK0785823.1"/>
    <property type="molecule type" value="Genomic_DNA"/>
</dbReference>
<name>A0AAV1IES2_9CHLO</name>
<reference evidence="1 2" key="1">
    <citation type="submission" date="2023-10" db="EMBL/GenBank/DDBJ databases">
        <authorList>
            <person name="Maclean D."/>
            <person name="Macfadyen A."/>
        </authorList>
    </citation>
    <scope>NUCLEOTIDE SEQUENCE [LARGE SCALE GENOMIC DNA]</scope>
</reference>
<evidence type="ECO:0000313" key="2">
    <source>
        <dbReference type="Proteomes" id="UP001314263"/>
    </source>
</evidence>
<protein>
    <submittedName>
        <fullName evidence="1">Uncharacterized protein</fullName>
    </submittedName>
</protein>
<evidence type="ECO:0000313" key="1">
    <source>
        <dbReference type="EMBL" id="CAK0785823.1"/>
    </source>
</evidence>
<dbReference type="AlphaFoldDB" id="A0AAV1IES2"/>
<sequence>MASILKMARLAPILRAGTLQRPAAILITERHMTNFKDKERGEETVHFRKADEELLRKLLQKVKAQADTADSIEAKEHAKSELESLKGILSKYNVSDADYEKLMEWRHQI</sequence>
<gene>
    <name evidence="1" type="ORF">CVIRNUC_009035</name>
</gene>
<organism evidence="1 2">
    <name type="scientific">Coccomyxa viridis</name>
    <dbReference type="NCBI Taxonomy" id="1274662"/>
    <lineage>
        <taxon>Eukaryota</taxon>
        <taxon>Viridiplantae</taxon>
        <taxon>Chlorophyta</taxon>
        <taxon>core chlorophytes</taxon>
        <taxon>Trebouxiophyceae</taxon>
        <taxon>Trebouxiophyceae incertae sedis</taxon>
        <taxon>Coccomyxaceae</taxon>
        <taxon>Coccomyxa</taxon>
    </lineage>
</organism>
<proteinExistence type="predicted"/>
<accession>A0AAV1IES2</accession>
<comment type="caution">
    <text evidence="1">The sequence shown here is derived from an EMBL/GenBank/DDBJ whole genome shotgun (WGS) entry which is preliminary data.</text>
</comment>
<dbReference type="Proteomes" id="UP001314263">
    <property type="component" value="Unassembled WGS sequence"/>
</dbReference>
<keyword evidence="2" id="KW-1185">Reference proteome</keyword>